<dbReference type="GO" id="GO:0005681">
    <property type="term" value="C:spliceosomal complex"/>
    <property type="evidence" value="ECO:0007669"/>
    <property type="project" value="UniProtKB-KW"/>
</dbReference>
<accession>A0A1B2JIF8</accession>
<evidence type="ECO:0000256" key="4">
    <source>
        <dbReference type="ARBA" id="ARBA00022490"/>
    </source>
</evidence>
<dbReference type="GO" id="GO:0005737">
    <property type="term" value="C:cytoplasm"/>
    <property type="evidence" value="ECO:0007669"/>
    <property type="project" value="UniProtKB-SubCell"/>
</dbReference>
<evidence type="ECO:0000313" key="13">
    <source>
        <dbReference type="EMBL" id="ANZ77819.1"/>
    </source>
</evidence>
<protein>
    <recommendedName>
        <fullName evidence="10">Small nuclear ribonucleoprotein Sm D1</fullName>
    </recommendedName>
    <alternativeName>
        <fullName evidence="10">snRNP core protein D1</fullName>
    </alternativeName>
</protein>
<evidence type="ECO:0000256" key="9">
    <source>
        <dbReference type="ARBA" id="ARBA00023274"/>
    </source>
</evidence>
<gene>
    <name evidence="13" type="primary">SMD1</name>
    <name evidence="13" type="ORF">ATY40_BA7504531</name>
</gene>
<dbReference type="Proteomes" id="UP000094565">
    <property type="component" value="Chromosome 4"/>
</dbReference>
<keyword evidence="8 10" id="KW-0539">Nucleus</keyword>
<dbReference type="GO" id="GO:0000387">
    <property type="term" value="P:spliceosomal snRNP assembly"/>
    <property type="evidence" value="ECO:0007669"/>
    <property type="project" value="UniProtKB-UniRule"/>
</dbReference>
<dbReference type="PANTHER" id="PTHR23338">
    <property type="entry name" value="SMALL NUCLEAR RIBONUCLEOPROTEIN SM"/>
    <property type="match status" value="1"/>
</dbReference>
<feature type="domain" description="Sm" evidence="12">
    <location>
        <begin position="2"/>
        <end position="74"/>
    </location>
</feature>
<dbReference type="EMBL" id="CP014587">
    <property type="protein sequence ID" value="ANZ77819.1"/>
    <property type="molecule type" value="Genomic_DNA"/>
</dbReference>
<dbReference type="InterPro" id="IPR027141">
    <property type="entry name" value="LSm4/Sm_D1/D3"/>
</dbReference>
<sequence length="115" mass="12841">MKLVRFLMKLISEQVQVELKNGTIVSGTIISVTPSMNINLKNVKMTVRNRNPVSLEFINIRGNNVRIVILPDNLNLDSLLTDSLVKPKNKVAKKDPIRGGPRVGRDKPRPAARAF</sequence>
<dbReference type="SMART" id="SM00651">
    <property type="entry name" value="Sm"/>
    <property type="match status" value="1"/>
</dbReference>
<evidence type="ECO:0000256" key="8">
    <source>
        <dbReference type="ARBA" id="ARBA00023242"/>
    </source>
</evidence>
<dbReference type="AlphaFoldDB" id="A0A1B2JIF8"/>
<evidence type="ECO:0000256" key="7">
    <source>
        <dbReference type="ARBA" id="ARBA00023187"/>
    </source>
</evidence>
<dbReference type="InterPro" id="IPR001163">
    <property type="entry name" value="Sm_dom_euk/arc"/>
</dbReference>
<feature type="compositionally biased region" description="Basic and acidic residues" evidence="11">
    <location>
        <begin position="92"/>
        <end position="109"/>
    </location>
</feature>
<dbReference type="GO" id="GO:0097525">
    <property type="term" value="C:spliceosomal snRNP complex"/>
    <property type="evidence" value="ECO:0007669"/>
    <property type="project" value="UniProtKB-ARBA"/>
</dbReference>
<dbReference type="Pfam" id="PF01423">
    <property type="entry name" value="LSM"/>
    <property type="match status" value="1"/>
</dbReference>
<dbReference type="OrthoDB" id="9626941at2759"/>
<keyword evidence="6" id="KW-0747">Spliceosome</keyword>
<evidence type="ECO:0000256" key="11">
    <source>
        <dbReference type="SAM" id="MobiDB-lite"/>
    </source>
</evidence>
<dbReference type="InterPro" id="IPR034102">
    <property type="entry name" value="Sm_D1"/>
</dbReference>
<reference evidence="13 14" key="1">
    <citation type="submission" date="2016-02" db="EMBL/GenBank/DDBJ databases">
        <title>Comparative genomic and transcriptomic foundation for Pichia pastoris.</title>
        <authorList>
            <person name="Love K.R."/>
            <person name="Shah K.A."/>
            <person name="Whittaker C.A."/>
            <person name="Wu J."/>
            <person name="Bartlett M.C."/>
            <person name="Ma D."/>
            <person name="Leeson R.L."/>
            <person name="Priest M."/>
            <person name="Young S.K."/>
            <person name="Love J.C."/>
        </authorList>
    </citation>
    <scope>NUCLEOTIDE SEQUENCE [LARGE SCALE GENOMIC DNA]</scope>
    <source>
        <strain evidence="13 14">ATCC 28485</strain>
    </source>
</reference>
<evidence type="ECO:0000256" key="6">
    <source>
        <dbReference type="ARBA" id="ARBA00022728"/>
    </source>
</evidence>
<evidence type="ECO:0000256" key="2">
    <source>
        <dbReference type="ARBA" id="ARBA00004496"/>
    </source>
</evidence>
<dbReference type="GO" id="GO:0003723">
    <property type="term" value="F:RNA binding"/>
    <property type="evidence" value="ECO:0007669"/>
    <property type="project" value="InterPro"/>
</dbReference>
<dbReference type="InterPro" id="IPR010920">
    <property type="entry name" value="LSM_dom_sf"/>
</dbReference>
<keyword evidence="7 10" id="KW-0508">mRNA splicing</keyword>
<evidence type="ECO:0000256" key="5">
    <source>
        <dbReference type="ARBA" id="ARBA00022664"/>
    </source>
</evidence>
<keyword evidence="14" id="KW-1185">Reference proteome</keyword>
<dbReference type="InterPro" id="IPR047575">
    <property type="entry name" value="Sm"/>
</dbReference>
<evidence type="ECO:0000256" key="3">
    <source>
        <dbReference type="ARBA" id="ARBA00008146"/>
    </source>
</evidence>
<evidence type="ECO:0000256" key="10">
    <source>
        <dbReference type="RuleBase" id="RU365054"/>
    </source>
</evidence>
<feature type="region of interest" description="Disordered" evidence="11">
    <location>
        <begin position="90"/>
        <end position="115"/>
    </location>
</feature>
<comment type="subcellular location">
    <subcellularLocation>
        <location evidence="2">Cytoplasm</location>
    </subcellularLocation>
    <subcellularLocation>
        <location evidence="1 10">Nucleus</location>
    </subcellularLocation>
</comment>
<keyword evidence="9 10" id="KW-0687">Ribonucleoprotein</keyword>
<comment type="similarity">
    <text evidence="3 10">Belongs to the snRNP core protein family.</text>
</comment>
<keyword evidence="5 10" id="KW-0507">mRNA processing</keyword>
<proteinExistence type="inferred from homology"/>
<organism evidence="13 14">
    <name type="scientific">Komagataella pastoris</name>
    <name type="common">Yeast</name>
    <name type="synonym">Pichia pastoris</name>
    <dbReference type="NCBI Taxonomy" id="4922"/>
    <lineage>
        <taxon>Eukaryota</taxon>
        <taxon>Fungi</taxon>
        <taxon>Dikarya</taxon>
        <taxon>Ascomycota</taxon>
        <taxon>Saccharomycotina</taxon>
        <taxon>Pichiomycetes</taxon>
        <taxon>Pichiales</taxon>
        <taxon>Pichiaceae</taxon>
        <taxon>Komagataella</taxon>
    </lineage>
</organism>
<dbReference type="CDD" id="cd01724">
    <property type="entry name" value="Sm_D1"/>
    <property type="match status" value="1"/>
</dbReference>
<evidence type="ECO:0000259" key="12">
    <source>
        <dbReference type="PROSITE" id="PS52002"/>
    </source>
</evidence>
<dbReference type="FunFam" id="2.30.30.100:FF:000016">
    <property type="entry name" value="Small nuclear ribonucleoprotein Sm D1"/>
    <property type="match status" value="1"/>
</dbReference>
<dbReference type="Gene3D" id="2.30.30.100">
    <property type="match status" value="1"/>
</dbReference>
<evidence type="ECO:0000256" key="1">
    <source>
        <dbReference type="ARBA" id="ARBA00004123"/>
    </source>
</evidence>
<dbReference type="PROSITE" id="PS52002">
    <property type="entry name" value="SM"/>
    <property type="match status" value="1"/>
</dbReference>
<evidence type="ECO:0000313" key="14">
    <source>
        <dbReference type="Proteomes" id="UP000094565"/>
    </source>
</evidence>
<name>A0A1B2JIF8_PICPA</name>
<comment type="function">
    <text evidence="10">Plays a role in pre-mRNA splicing as a core component of the spliceosomal U1, U2, U4 and U5 small nuclear ribonucleoproteins (snRNPs), the building blocks of the spliceosome.</text>
</comment>
<dbReference type="SUPFAM" id="SSF50182">
    <property type="entry name" value="Sm-like ribonucleoproteins"/>
    <property type="match status" value="1"/>
</dbReference>
<keyword evidence="4" id="KW-0963">Cytoplasm</keyword>